<dbReference type="InterPro" id="IPR046454">
    <property type="entry name" value="GpA_endonuclease"/>
</dbReference>
<protein>
    <submittedName>
        <fullName evidence="4">DNA packaging protein</fullName>
    </submittedName>
</protein>
<feature type="compositionally biased region" description="Basic residues" evidence="1">
    <location>
        <begin position="701"/>
        <end position="712"/>
    </location>
</feature>
<proteinExistence type="predicted"/>
<dbReference type="PANTHER" id="PTHR34413">
    <property type="entry name" value="PROPHAGE TAIL FIBER ASSEMBLY PROTEIN HOMOLOG TFAE-RELATED-RELATED"/>
    <property type="match status" value="1"/>
</dbReference>
<dbReference type="Pfam" id="PF05876">
    <property type="entry name" value="GpA_ATPase"/>
    <property type="match status" value="1"/>
</dbReference>
<dbReference type="RefSeq" id="WP_188426623.1">
    <property type="nucleotide sequence ID" value="NZ_BMCH01000005.1"/>
</dbReference>
<dbReference type="InterPro" id="IPR051220">
    <property type="entry name" value="TFA_Chaperone"/>
</dbReference>
<dbReference type="InterPro" id="IPR046453">
    <property type="entry name" value="GpA_ATPase"/>
</dbReference>
<accession>A0ABQ1M313</accession>
<dbReference type="PANTHER" id="PTHR34413:SF2">
    <property type="entry name" value="PROPHAGE TAIL FIBER ASSEMBLY PROTEIN HOMOLOG TFAE-RELATED"/>
    <property type="match status" value="1"/>
</dbReference>
<evidence type="ECO:0000313" key="5">
    <source>
        <dbReference type="Proteomes" id="UP000637769"/>
    </source>
</evidence>
<organism evidence="4 5">
    <name type="scientific">Asaia siamensis</name>
    <dbReference type="NCBI Taxonomy" id="110479"/>
    <lineage>
        <taxon>Bacteria</taxon>
        <taxon>Pseudomonadati</taxon>
        <taxon>Pseudomonadota</taxon>
        <taxon>Alphaproteobacteria</taxon>
        <taxon>Acetobacterales</taxon>
        <taxon>Acetobacteraceae</taxon>
        <taxon>Asaia</taxon>
    </lineage>
</organism>
<feature type="domain" description="Phage terminase large subunit GpA ATPase" evidence="2">
    <location>
        <begin position="53"/>
        <end position="305"/>
    </location>
</feature>
<sequence length="712" mass="78817">MSDSYTSPDDVLFADPRLILAEAIKTYLPPERINTADYAAKHRILDNRGGGYVGRWNHDEAPFLVGPMEALDELRFLNVAVVGPARSGKTTIGQNWLLKSVDVDPADFLVYAQTDDVIESYVKREIAPMIDLHPQAKEKLGLRPVDNSLKFKRFRAMWIEFLAAAYNNLINKSAPRIIMTEIDAYPASLGDPCALASIRRETFGQESMLLAESHPDRANGLDPSLWTDGIMKQYADSDRRLWWWPCPHCNGYSSPNPTASVPMTLHWEAEAPLNEIAESAALLCPHCGTLIEDKWRRAMNRDGMWVGHGQEISTEGEVTGDLVRSRTAGFWITGLMSPFIIGGVGSLAYDMAKAQRAFEATGDDKDLRAVTVKRWGLPYQAKRVAGSLDAGALAARAEAGLRLGFVPEGVRFLTAAADIQANRFELLVRGWGVNGESWVIDDRVIAADPATSPNDWDNLLISLEEARYPLADGSGRCMKILGVGYDSGGQDGVTLQAYGAWRRSRKRRGARRLGKFDGRDGWTILPLKGASSFNAPTLVVTYPDSQRKDRMAHARGEVPVGFFNPNRFKDDLSTQLQKGEPGPWYVHFPAALLAAEPPHPFFEQLVAEQRRPDGRWEKATSSARNERLDLMVMNNVVAYLFGVARIKWESPPAWAAPWDQNSLVMVPVVPSDDAGSGARVAPSVVTQSAPSPTTGDEARKERMRRMVSRMAR</sequence>
<feature type="domain" description="Terminase large subunit GpA endonuclease" evidence="3">
    <location>
        <begin position="327"/>
        <end position="648"/>
    </location>
</feature>
<feature type="region of interest" description="Disordered" evidence="1">
    <location>
        <begin position="675"/>
        <end position="712"/>
    </location>
</feature>
<name>A0ABQ1M313_9PROT</name>
<comment type="caution">
    <text evidence="4">The sequence shown here is derived from an EMBL/GenBank/DDBJ whole genome shotgun (WGS) entry which is preliminary data.</text>
</comment>
<dbReference type="Proteomes" id="UP000637769">
    <property type="component" value="Unassembled WGS sequence"/>
</dbReference>
<evidence type="ECO:0000313" key="4">
    <source>
        <dbReference type="EMBL" id="GGC34238.1"/>
    </source>
</evidence>
<reference evidence="5" key="1">
    <citation type="journal article" date="2019" name="Int. J. Syst. Evol. Microbiol.">
        <title>The Global Catalogue of Microorganisms (GCM) 10K type strain sequencing project: providing services to taxonomists for standard genome sequencing and annotation.</title>
        <authorList>
            <consortium name="The Broad Institute Genomics Platform"/>
            <consortium name="The Broad Institute Genome Sequencing Center for Infectious Disease"/>
            <person name="Wu L."/>
            <person name="Ma J."/>
        </authorList>
    </citation>
    <scope>NUCLEOTIDE SEQUENCE [LARGE SCALE GENOMIC DNA]</scope>
    <source>
        <strain evidence="5">CCM 7132</strain>
    </source>
</reference>
<dbReference type="EMBL" id="BMCH01000005">
    <property type="protein sequence ID" value="GGC34238.1"/>
    <property type="molecule type" value="Genomic_DNA"/>
</dbReference>
<evidence type="ECO:0000256" key="1">
    <source>
        <dbReference type="SAM" id="MobiDB-lite"/>
    </source>
</evidence>
<evidence type="ECO:0000259" key="2">
    <source>
        <dbReference type="Pfam" id="PF05876"/>
    </source>
</evidence>
<dbReference type="Pfam" id="PF20454">
    <property type="entry name" value="GpA_nuclease"/>
    <property type="match status" value="1"/>
</dbReference>
<gene>
    <name evidence="4" type="ORF">GCM10007207_19760</name>
</gene>
<keyword evidence="5" id="KW-1185">Reference proteome</keyword>
<feature type="compositionally biased region" description="Polar residues" evidence="1">
    <location>
        <begin position="684"/>
        <end position="694"/>
    </location>
</feature>
<evidence type="ECO:0000259" key="3">
    <source>
        <dbReference type="Pfam" id="PF20454"/>
    </source>
</evidence>